<proteinExistence type="predicted"/>
<evidence type="ECO:0000313" key="2">
    <source>
        <dbReference type="Proteomes" id="UP000676336"/>
    </source>
</evidence>
<reference evidence="1" key="1">
    <citation type="submission" date="2021-02" db="EMBL/GenBank/DDBJ databases">
        <authorList>
            <person name="Nowell W R."/>
        </authorList>
    </citation>
    <scope>NUCLEOTIDE SEQUENCE</scope>
</reference>
<gene>
    <name evidence="1" type="ORF">SMN809_LOCUS21183</name>
</gene>
<sequence>IEQTIDLNQIRASINDTVRDELTEEYQGSALKTAMQCLTGVAGANNVPADFCEKQLTKQRSVNWAVLPDKPSPVDGTVRPFAVIITIR</sequence>
<protein>
    <submittedName>
        <fullName evidence="1">Uncharacterized protein</fullName>
    </submittedName>
</protein>
<accession>A0A8S2RTX5</accession>
<dbReference type="Proteomes" id="UP000676336">
    <property type="component" value="Unassembled WGS sequence"/>
</dbReference>
<organism evidence="1 2">
    <name type="scientific">Rotaria magnacalcarata</name>
    <dbReference type="NCBI Taxonomy" id="392030"/>
    <lineage>
        <taxon>Eukaryota</taxon>
        <taxon>Metazoa</taxon>
        <taxon>Spiralia</taxon>
        <taxon>Gnathifera</taxon>
        <taxon>Rotifera</taxon>
        <taxon>Eurotatoria</taxon>
        <taxon>Bdelloidea</taxon>
        <taxon>Philodinida</taxon>
        <taxon>Philodinidae</taxon>
        <taxon>Rotaria</taxon>
    </lineage>
</organism>
<name>A0A8S2RTX5_9BILA</name>
<feature type="non-terminal residue" evidence="1">
    <location>
        <position position="88"/>
    </location>
</feature>
<evidence type="ECO:0000313" key="1">
    <source>
        <dbReference type="EMBL" id="CAF4184747.1"/>
    </source>
</evidence>
<comment type="caution">
    <text evidence="1">The sequence shown here is derived from an EMBL/GenBank/DDBJ whole genome shotgun (WGS) entry which is preliminary data.</text>
</comment>
<dbReference type="AlphaFoldDB" id="A0A8S2RTX5"/>
<dbReference type="EMBL" id="CAJOBI010015769">
    <property type="protein sequence ID" value="CAF4184747.1"/>
    <property type="molecule type" value="Genomic_DNA"/>
</dbReference>
<feature type="non-terminal residue" evidence="1">
    <location>
        <position position="1"/>
    </location>
</feature>